<keyword evidence="1" id="KW-0472">Membrane</keyword>
<dbReference type="EMBL" id="BAABME010002530">
    <property type="protein sequence ID" value="GAA0155055.1"/>
    <property type="molecule type" value="Genomic_DNA"/>
</dbReference>
<dbReference type="Proteomes" id="UP001454036">
    <property type="component" value="Unassembled WGS sequence"/>
</dbReference>
<keyword evidence="1" id="KW-0812">Transmembrane</keyword>
<dbReference type="AlphaFoldDB" id="A0AAV3PUX2"/>
<evidence type="ECO:0000313" key="2">
    <source>
        <dbReference type="EMBL" id="GAA0155055.1"/>
    </source>
</evidence>
<organism evidence="2 3">
    <name type="scientific">Lithospermum erythrorhizon</name>
    <name type="common">Purple gromwell</name>
    <name type="synonym">Lithospermum officinale var. erythrorhizon</name>
    <dbReference type="NCBI Taxonomy" id="34254"/>
    <lineage>
        <taxon>Eukaryota</taxon>
        <taxon>Viridiplantae</taxon>
        <taxon>Streptophyta</taxon>
        <taxon>Embryophyta</taxon>
        <taxon>Tracheophyta</taxon>
        <taxon>Spermatophyta</taxon>
        <taxon>Magnoliopsida</taxon>
        <taxon>eudicotyledons</taxon>
        <taxon>Gunneridae</taxon>
        <taxon>Pentapetalae</taxon>
        <taxon>asterids</taxon>
        <taxon>lamiids</taxon>
        <taxon>Boraginales</taxon>
        <taxon>Boraginaceae</taxon>
        <taxon>Boraginoideae</taxon>
        <taxon>Lithospermeae</taxon>
        <taxon>Lithospermum</taxon>
    </lineage>
</organism>
<comment type="caution">
    <text evidence="2">The sequence shown here is derived from an EMBL/GenBank/DDBJ whole genome shotgun (WGS) entry which is preliminary data.</text>
</comment>
<evidence type="ECO:0000313" key="3">
    <source>
        <dbReference type="Proteomes" id="UP001454036"/>
    </source>
</evidence>
<accession>A0AAV3PUX2</accession>
<sequence>MISVLKTKSDRNLDSTLINRVVINLSIQLTIGNPLVLIQILLTKSRLQPKIAKLELGFQENLEKMIYAVNNIRLDHHSYLNPTQLRKEDDKVSLDQTVHTSNVQRKGLDEVSCNEVCLSTFVRHGMKRKRAVEKSGDDDFIVRDDSFIKELQQSAKKKLKTSQLEETDVSLSGWANQESSKGSSEGSIRSSIISGQDTDMVLNNDDTCMVLKDTKPDLIRSKYLHRKKKKKSSRISLRTYH</sequence>
<gene>
    <name evidence="2" type="ORF">LIER_12876</name>
</gene>
<proteinExistence type="predicted"/>
<feature type="transmembrane region" description="Helical" evidence="1">
    <location>
        <begin position="21"/>
        <end position="42"/>
    </location>
</feature>
<evidence type="ECO:0000256" key="1">
    <source>
        <dbReference type="SAM" id="Phobius"/>
    </source>
</evidence>
<protein>
    <submittedName>
        <fullName evidence="2">Uncharacterized protein</fullName>
    </submittedName>
</protein>
<keyword evidence="1" id="KW-1133">Transmembrane helix</keyword>
<keyword evidence="3" id="KW-1185">Reference proteome</keyword>
<reference evidence="2 3" key="1">
    <citation type="submission" date="2024-01" db="EMBL/GenBank/DDBJ databases">
        <title>The complete chloroplast genome sequence of Lithospermum erythrorhizon: insights into the phylogenetic relationship among Boraginaceae species and the maternal lineages of purple gromwells.</title>
        <authorList>
            <person name="Okada T."/>
            <person name="Watanabe K."/>
        </authorList>
    </citation>
    <scope>NUCLEOTIDE SEQUENCE [LARGE SCALE GENOMIC DNA]</scope>
</reference>
<name>A0AAV3PUX2_LITER</name>